<keyword evidence="1" id="KW-0812">Transmembrane</keyword>
<evidence type="ECO:0000256" key="1">
    <source>
        <dbReference type="SAM" id="Phobius"/>
    </source>
</evidence>
<dbReference type="AlphaFoldDB" id="A0A6B0TQT7"/>
<feature type="transmembrane region" description="Helical" evidence="1">
    <location>
        <begin position="30"/>
        <end position="48"/>
    </location>
</feature>
<keyword evidence="1" id="KW-0472">Membrane</keyword>
<sequence>MIMPAVLLGTRIFTCFSLSAGCLWSKSMAIFAVGSGFSLIFSMINSCIRRTPSTLPVIRQTLSVVPG</sequence>
<protein>
    <submittedName>
        <fullName evidence="2">Uncharacterized protein</fullName>
    </submittedName>
</protein>
<organism evidence="2">
    <name type="scientific">Ixodes ricinus</name>
    <name type="common">Common tick</name>
    <name type="synonym">Acarus ricinus</name>
    <dbReference type="NCBI Taxonomy" id="34613"/>
    <lineage>
        <taxon>Eukaryota</taxon>
        <taxon>Metazoa</taxon>
        <taxon>Ecdysozoa</taxon>
        <taxon>Arthropoda</taxon>
        <taxon>Chelicerata</taxon>
        <taxon>Arachnida</taxon>
        <taxon>Acari</taxon>
        <taxon>Parasitiformes</taxon>
        <taxon>Ixodida</taxon>
        <taxon>Ixodoidea</taxon>
        <taxon>Ixodidae</taxon>
        <taxon>Ixodinae</taxon>
        <taxon>Ixodes</taxon>
    </lineage>
</organism>
<name>A0A6B0TQT7_IXORI</name>
<evidence type="ECO:0000313" key="2">
    <source>
        <dbReference type="EMBL" id="MXU82242.1"/>
    </source>
</evidence>
<accession>A0A6B0TQT7</accession>
<keyword evidence="1" id="KW-1133">Transmembrane helix</keyword>
<reference evidence="2" key="1">
    <citation type="submission" date="2019-12" db="EMBL/GenBank/DDBJ databases">
        <title>An insight into the sialome of adult female Ixodes ricinus ticks feeding for 6 days.</title>
        <authorList>
            <person name="Perner J."/>
            <person name="Ribeiro J.M.C."/>
        </authorList>
    </citation>
    <scope>NUCLEOTIDE SEQUENCE</scope>
    <source>
        <strain evidence="2">Semi-engorged</strain>
        <tissue evidence="2">Salivary glands</tissue>
    </source>
</reference>
<proteinExistence type="predicted"/>
<dbReference type="EMBL" id="GIFC01000159">
    <property type="protein sequence ID" value="MXU82242.1"/>
    <property type="molecule type" value="Transcribed_RNA"/>
</dbReference>